<feature type="chain" id="PRO_5046227563" evidence="1">
    <location>
        <begin position="21"/>
        <end position="776"/>
    </location>
</feature>
<reference evidence="2 3" key="1">
    <citation type="submission" date="2020-12" db="EMBL/GenBank/DDBJ databases">
        <title>Olleya sediminilitoris sp. nov., isolated from a tidal flat.</title>
        <authorList>
            <person name="Park S."/>
            <person name="Yoon J.-H."/>
        </authorList>
    </citation>
    <scope>NUCLEOTIDE SEQUENCE [LARGE SCALE GENOMIC DNA]</scope>
    <source>
        <strain evidence="2 3">YSTF-M6</strain>
    </source>
</reference>
<evidence type="ECO:0000313" key="2">
    <source>
        <dbReference type="EMBL" id="MBL7559619.1"/>
    </source>
</evidence>
<comment type="caution">
    <text evidence="2">The sequence shown here is derived from an EMBL/GenBank/DDBJ whole genome shotgun (WGS) entry which is preliminary data.</text>
</comment>
<dbReference type="EMBL" id="JAEMEF010000005">
    <property type="protein sequence ID" value="MBL7559619.1"/>
    <property type="molecule type" value="Genomic_DNA"/>
</dbReference>
<feature type="signal peptide" evidence="1">
    <location>
        <begin position="1"/>
        <end position="20"/>
    </location>
</feature>
<dbReference type="RefSeq" id="WP_202999901.1">
    <property type="nucleotide sequence ID" value="NZ_JAEMEF010000005.1"/>
</dbReference>
<accession>A0ABS1WKG7</accession>
<dbReference type="Pfam" id="PF13585">
    <property type="entry name" value="CHU_C"/>
    <property type="match status" value="1"/>
</dbReference>
<evidence type="ECO:0000313" key="3">
    <source>
        <dbReference type="Proteomes" id="UP000605013"/>
    </source>
</evidence>
<sequence length="776" mass="85741">MQSRLLLVLVLIVNVTTAQNVTTDVQTYTPQQLIEDVLIDSNCITNIQVTNVVGGDFGGSDQSYGYFNATGTTFPFQNGIVLSTGRLSNVNGPNTSLSDDNANNWSGDQDLEIALNENNTINATILEFEFTTIASQISFNYIFASEEYQENNPNTCQFSDLFGFLIREVGQQQYQNIALVPNTQTPVKVTTVHPEIPGGCQEENQFYFGSWNGANAPINFNGQTKVLSATANTSPNVTYQVKLVIADEQNYRYDSAVFLEAGSFQVTTNLGPNLLEDTNNALCPNDVITLDATQPGINTYTWYQDNTLLAAQTNPTLDVQNAATYNVEVTLANGCISYGEIIIEKYDDFPTLNTSIIQCDFDQDGYSNYNLFTVDQTLLGTNPDLSIQGFYTSQLDAEQQSNPITTPQNFENTSINQTVYALLVNNQSGCTNISQIALSISNNTLPNYSFDGCDAGDIDGLATFDLDEVAAQIQPQVPTNASITFYNTMEDAFAESNPLPTQFLTTQPDTQTIIAKVKTNSIDCYAITEVQLNVLYTPQISENETVDYCLNNYPETITLQGGVLNDSPSNYYYQWLLNGTDTGVNTSFIDINQIGVYTVIITDPNGCFNTRDITVTAIQAPIIQDIIQTQSTSNNTVTVILENNGDFEYALDQGSYQNSNLFTNISSGLHTVYIKNIDGCSVTQQTFAILGFPKYFTPNGDIYNQYWKPSGMTINFNTNLDIKIFDRFGKLLHQINPESNGWDGTLNGQLLPTNDYWYLATFPNGTTTRGHFSLIR</sequence>
<dbReference type="Proteomes" id="UP000605013">
    <property type="component" value="Unassembled WGS sequence"/>
</dbReference>
<evidence type="ECO:0000256" key="1">
    <source>
        <dbReference type="SAM" id="SignalP"/>
    </source>
</evidence>
<proteinExistence type="predicted"/>
<keyword evidence="3" id="KW-1185">Reference proteome</keyword>
<dbReference type="InterPro" id="IPR049804">
    <property type="entry name" value="Choice_anch_L"/>
</dbReference>
<dbReference type="NCBIfam" id="TIGR04131">
    <property type="entry name" value="Bac_Flav_CTERM"/>
    <property type="match status" value="1"/>
</dbReference>
<dbReference type="NCBIfam" id="NF038133">
    <property type="entry name" value="choice_anch_L"/>
    <property type="match status" value="1"/>
</dbReference>
<name>A0ABS1WKG7_9FLAO</name>
<keyword evidence="1" id="KW-0732">Signal</keyword>
<gene>
    <name evidence="2" type="ORF">JAO71_07370</name>
</gene>
<dbReference type="InterPro" id="IPR026341">
    <property type="entry name" value="T9SS_type_B"/>
</dbReference>
<protein>
    <submittedName>
        <fullName evidence="2">T9SS type B sorting domain-containing protein</fullName>
    </submittedName>
</protein>
<organism evidence="2 3">
    <name type="scientific">Olleya sediminilitoris</name>
    <dbReference type="NCBI Taxonomy" id="2795739"/>
    <lineage>
        <taxon>Bacteria</taxon>
        <taxon>Pseudomonadati</taxon>
        <taxon>Bacteroidota</taxon>
        <taxon>Flavobacteriia</taxon>
        <taxon>Flavobacteriales</taxon>
        <taxon>Flavobacteriaceae</taxon>
    </lineage>
</organism>